<dbReference type="InterPro" id="IPR010099">
    <property type="entry name" value="SDR39U1"/>
</dbReference>
<feature type="domain" description="NAD-dependent epimerase/dehydratase" evidence="2">
    <location>
        <begin position="5"/>
        <end position="226"/>
    </location>
</feature>
<sequence>MKIGILGGTGLIGTSLIETAVRKGHRFRVFSRKTSLPPELSSYPELEFVSCILPQTADLEGLDVIVNLVGEPIAGVRWTEERKRLIRISRVDFTRGLVARVLDLKSPPKVFINSSAVGYYGMTEGTHEPFTESSAPGDDFLAKLCVDWENQTLLLKTAGVRSLVLRTGIVLSPKGGALEKMMPPFLLGVGGSIASGKQGMSWIHILDFISAMLHLMQLESAQGAYNLVSPVPVSNEEFSKVLAKTLRRPNLFKVPSFAIQALYGEGSVVITKGQYVLPERLLSTGYEFQFQNLEKALSNLLEKQ</sequence>
<dbReference type="InterPro" id="IPR013549">
    <property type="entry name" value="DUF1731"/>
</dbReference>
<dbReference type="SUPFAM" id="SSF51735">
    <property type="entry name" value="NAD(P)-binding Rossmann-fold domains"/>
    <property type="match status" value="1"/>
</dbReference>
<name>A0ABY2NS59_9LEPT</name>
<accession>A0ABY2NS59</accession>
<protein>
    <submittedName>
        <fullName evidence="4">TIGR01777 family protein</fullName>
    </submittedName>
</protein>
<comment type="similarity">
    <text evidence="1">Belongs to the NAD(P)-dependent epimerase/dehydratase family. SDR39U1 subfamily.</text>
</comment>
<proteinExistence type="inferred from homology"/>
<dbReference type="EMBL" id="RQHF01000009">
    <property type="protein sequence ID" value="TGM60411.1"/>
    <property type="molecule type" value="Genomic_DNA"/>
</dbReference>
<evidence type="ECO:0000313" key="4">
    <source>
        <dbReference type="EMBL" id="TGM60411.1"/>
    </source>
</evidence>
<dbReference type="Proteomes" id="UP000298112">
    <property type="component" value="Unassembled WGS sequence"/>
</dbReference>
<dbReference type="NCBIfam" id="TIGR01777">
    <property type="entry name" value="yfcH"/>
    <property type="match status" value="1"/>
</dbReference>
<gene>
    <name evidence="4" type="ORF">EHQ95_03390</name>
</gene>
<keyword evidence="5" id="KW-1185">Reference proteome</keyword>
<dbReference type="Pfam" id="PF01370">
    <property type="entry name" value="Epimerase"/>
    <property type="match status" value="1"/>
</dbReference>
<dbReference type="RefSeq" id="WP_135657118.1">
    <property type="nucleotide sequence ID" value="NZ_RQHF01000009.1"/>
</dbReference>
<feature type="domain" description="DUF1731" evidence="3">
    <location>
        <begin position="254"/>
        <end position="300"/>
    </location>
</feature>
<dbReference type="InterPro" id="IPR036291">
    <property type="entry name" value="NAD(P)-bd_dom_sf"/>
</dbReference>
<dbReference type="PANTHER" id="PTHR11092">
    <property type="entry name" value="SUGAR NUCLEOTIDE EPIMERASE RELATED"/>
    <property type="match status" value="1"/>
</dbReference>
<dbReference type="Pfam" id="PF08338">
    <property type="entry name" value="DUF1731"/>
    <property type="match status" value="1"/>
</dbReference>
<dbReference type="PANTHER" id="PTHR11092:SF0">
    <property type="entry name" value="EPIMERASE FAMILY PROTEIN SDR39U1"/>
    <property type="match status" value="1"/>
</dbReference>
<dbReference type="InterPro" id="IPR001509">
    <property type="entry name" value="Epimerase_deHydtase"/>
</dbReference>
<evidence type="ECO:0000313" key="5">
    <source>
        <dbReference type="Proteomes" id="UP000298112"/>
    </source>
</evidence>
<organism evidence="4 5">
    <name type="scientific">Leptospira vanthielii</name>
    <dbReference type="NCBI Taxonomy" id="293085"/>
    <lineage>
        <taxon>Bacteria</taxon>
        <taxon>Pseudomonadati</taxon>
        <taxon>Spirochaetota</taxon>
        <taxon>Spirochaetia</taxon>
        <taxon>Leptospirales</taxon>
        <taxon>Leptospiraceae</taxon>
        <taxon>Leptospira</taxon>
    </lineage>
</organism>
<comment type="caution">
    <text evidence="4">The sequence shown here is derived from an EMBL/GenBank/DDBJ whole genome shotgun (WGS) entry which is preliminary data.</text>
</comment>
<evidence type="ECO:0000256" key="1">
    <source>
        <dbReference type="ARBA" id="ARBA00009353"/>
    </source>
</evidence>
<evidence type="ECO:0000259" key="3">
    <source>
        <dbReference type="Pfam" id="PF08338"/>
    </source>
</evidence>
<reference evidence="5" key="1">
    <citation type="journal article" date="2019" name="PLoS Negl. Trop. Dis.">
        <title>Revisiting the worldwide diversity of Leptospira species in the environment.</title>
        <authorList>
            <person name="Vincent A.T."/>
            <person name="Schiettekatte O."/>
            <person name="Bourhy P."/>
            <person name="Veyrier F.J."/>
            <person name="Picardeau M."/>
        </authorList>
    </citation>
    <scope>NUCLEOTIDE SEQUENCE [LARGE SCALE GENOMIC DNA]</scope>
    <source>
        <strain evidence="5">201601955</strain>
    </source>
</reference>
<evidence type="ECO:0000259" key="2">
    <source>
        <dbReference type="Pfam" id="PF01370"/>
    </source>
</evidence>
<dbReference type="Gene3D" id="3.40.50.720">
    <property type="entry name" value="NAD(P)-binding Rossmann-like Domain"/>
    <property type="match status" value="1"/>
</dbReference>